<dbReference type="NCBIfam" id="TIGR02226">
    <property type="entry name" value="two_anch"/>
    <property type="match status" value="1"/>
</dbReference>
<evidence type="ECO:0000259" key="2">
    <source>
        <dbReference type="Pfam" id="PF07584"/>
    </source>
</evidence>
<keyword evidence="1" id="KW-0812">Transmembrane</keyword>
<sequence>MALLFPLGLLALTALLLPLLIHLARRQQHAPLDFAALRWLQARMRPRSRVRVDEWPLLLVRLLLLAALALLLARPVLQGTRGTMAAVTVVAPGLDGAALRGKDTEGDWRWLAPGFPALQQRPAATAQPLASLLRELDQALPTGTPLVVFVPDPLPGLDGERIRLSRNVQWRPVPMPVGPLAGALRAPRLHLGGSGDPAARHVLDAVQRAWTNQAPTDAGTGGTAPDDGQIGVWLANTPLPPSWQSWLAGGGTVLRVTAPIKDDAAWVAALRDAQGATVLEQRAEGRGRLLRFSAALSAAALPIVTEDTFPRRLLQVLQPLPAPALADATDQAPLGGAAPAAVEPRELAPWLLLVIVLLFALERWLATSARRRTQP</sequence>
<keyword evidence="1" id="KW-0472">Membrane</keyword>
<dbReference type="EMBL" id="JACGXS010000008">
    <property type="protein sequence ID" value="MBA8683012.1"/>
    <property type="molecule type" value="Genomic_DNA"/>
</dbReference>
<keyword evidence="4" id="KW-1185">Reference proteome</keyword>
<evidence type="ECO:0000313" key="4">
    <source>
        <dbReference type="Proteomes" id="UP000547058"/>
    </source>
</evidence>
<protein>
    <submittedName>
        <fullName evidence="3">BatA domain-containing protein</fullName>
    </submittedName>
</protein>
<comment type="caution">
    <text evidence="3">The sequence shown here is derived from an EMBL/GenBank/DDBJ whole genome shotgun (WGS) entry which is preliminary data.</text>
</comment>
<gene>
    <name evidence="3" type="ORF">H4O11_14525</name>
</gene>
<feature type="domain" description="Aerotolerance regulator N-terminal" evidence="2">
    <location>
        <begin position="1"/>
        <end position="75"/>
    </location>
</feature>
<dbReference type="Pfam" id="PF07584">
    <property type="entry name" value="BatA"/>
    <property type="match status" value="1"/>
</dbReference>
<dbReference type="InterPro" id="IPR024163">
    <property type="entry name" value="Aerotolerance_reg_N"/>
</dbReference>
<keyword evidence="1" id="KW-1133">Transmembrane helix</keyword>
<proteinExistence type="predicted"/>
<dbReference type="RefSeq" id="WP_182340214.1">
    <property type="nucleotide sequence ID" value="NZ_JACGXS010000008.1"/>
</dbReference>
<accession>A0A7W3FNZ2</accession>
<evidence type="ECO:0000313" key="3">
    <source>
        <dbReference type="EMBL" id="MBA8683012.1"/>
    </source>
</evidence>
<dbReference type="PANTHER" id="PTHR37464">
    <property type="entry name" value="BLL2463 PROTEIN"/>
    <property type="match status" value="1"/>
</dbReference>
<organism evidence="3 4">
    <name type="scientific">Stenotrophomonas tumulicola</name>
    <dbReference type="NCBI Taxonomy" id="1685415"/>
    <lineage>
        <taxon>Bacteria</taxon>
        <taxon>Pseudomonadati</taxon>
        <taxon>Pseudomonadota</taxon>
        <taxon>Gammaproteobacteria</taxon>
        <taxon>Lysobacterales</taxon>
        <taxon>Lysobacteraceae</taxon>
        <taxon>Stenotrophomonas</taxon>
    </lineage>
</organism>
<evidence type="ECO:0000256" key="1">
    <source>
        <dbReference type="SAM" id="Phobius"/>
    </source>
</evidence>
<dbReference type="PANTHER" id="PTHR37464:SF1">
    <property type="entry name" value="BLL2463 PROTEIN"/>
    <property type="match status" value="1"/>
</dbReference>
<feature type="transmembrane region" description="Helical" evidence="1">
    <location>
        <begin position="55"/>
        <end position="73"/>
    </location>
</feature>
<feature type="transmembrane region" description="Helical" evidence="1">
    <location>
        <begin position="347"/>
        <end position="366"/>
    </location>
</feature>
<dbReference type="AlphaFoldDB" id="A0A7W3FNZ2"/>
<reference evidence="3 4" key="1">
    <citation type="submission" date="2020-08" db="EMBL/GenBank/DDBJ databases">
        <title>Stenotrophomonas tumulicola JCM 30961.</title>
        <authorList>
            <person name="Deng Y."/>
        </authorList>
    </citation>
    <scope>NUCLEOTIDE SEQUENCE [LARGE SCALE GENOMIC DNA]</scope>
    <source>
        <strain evidence="3 4">JCM 30961</strain>
    </source>
</reference>
<dbReference type="Proteomes" id="UP000547058">
    <property type="component" value="Unassembled WGS sequence"/>
</dbReference>
<dbReference type="InterPro" id="IPR011933">
    <property type="entry name" value="Double_TM_dom"/>
</dbReference>
<name>A0A7W3FNZ2_9GAMM</name>